<dbReference type="SUPFAM" id="SSF49464">
    <property type="entry name" value="Carboxypeptidase regulatory domain-like"/>
    <property type="match status" value="1"/>
</dbReference>
<evidence type="ECO:0000259" key="4">
    <source>
        <dbReference type="SMART" id="SM00854"/>
    </source>
</evidence>
<dbReference type="InterPro" id="IPR019079">
    <property type="entry name" value="Capsule_synth_CapA"/>
</dbReference>
<dbReference type="PANTHER" id="PTHR33393">
    <property type="entry name" value="POLYGLUTAMINE SYNTHESIS ACCESSORY PROTEIN RV0574C-RELATED"/>
    <property type="match status" value="1"/>
</dbReference>
<evidence type="ECO:0000313" key="6">
    <source>
        <dbReference type="Proteomes" id="UP000076643"/>
    </source>
</evidence>
<proteinExistence type="inferred from homology"/>
<protein>
    <recommendedName>
        <fullName evidence="4">Capsule synthesis protein CapA domain-containing protein</fullName>
    </recommendedName>
</protein>
<dbReference type="CDD" id="cd07381">
    <property type="entry name" value="MPP_CapA"/>
    <property type="match status" value="1"/>
</dbReference>
<dbReference type="RefSeq" id="WP_155732539.1">
    <property type="nucleotide sequence ID" value="NZ_AQHB01000014.1"/>
</dbReference>
<keyword evidence="3" id="KW-0732">Signal</keyword>
<sequence length="739" mass="80847">MKIAKNIALVLTAIFTSACSVEDPYETGPTQSQQEEQSEQDKENAQSAAFVITVKDETNNIVKNATVNLSGVTYTTDDLGQIAIPSLAQGNYTIAVEKSGFKSFLTTLQLESETQDFSLNIESKSNRDVSLFFAGDTMFGRRYMDPSLTTMGNSVPDVEGALIRASSAAANAISLTQYVKPLVEAADFASVNLETPILATPTSVHPTKEFAFFSLPETLQGLTEIGVDYVALGNNHVYDYLQNGLQDTLKYVNEAGLLHSGAGNNDTEAFAPLITSVNGLTVGIVSATSITGEDNPIDYIAREQKGGAADLTDTTSVRSAVESAIARSDYAIAQLHGGDEYSYAPTRYITNRFEVIGNENPDLLIAHHPHVAQGFGLFNGTPALLGLGNFVFEQNRIETLLGVAVVLEVNPTLEPKTRSARAYPIYLEDYQPKLVTGFLSDYLMRRLGEFSDPNVSVIPRQGYADISFTQTVAPTTLAPVQVTLPAGQHIVDLREYAPSNAFLTGINTSQSVSIRMGRDLMLFGDFEDWDNDEIFGEVSRWENDSDNITPCLTGAHRGRQGMCLVRTQFDNRPLRMPFKHTIRTMPITPGESTLLAYHDMSLYGYSKGQNAGELSAEMSILTSEDNLVFSEQTLQIKSAGDYNWQSFSHTFSLPDDTSVLGPENLPARAVKITFLHSPPAEGEATLILDDIALISWQRDITLNIDVNDTWQENTIHGLDFLQVNSQKDVTLSLTFSSFQ</sequence>
<dbReference type="InterPro" id="IPR008969">
    <property type="entry name" value="CarboxyPept-like_regulatory"/>
</dbReference>
<dbReference type="Gene3D" id="2.60.40.1120">
    <property type="entry name" value="Carboxypeptidase-like, regulatory domain"/>
    <property type="match status" value="1"/>
</dbReference>
<dbReference type="Proteomes" id="UP000076643">
    <property type="component" value="Unassembled WGS sequence"/>
</dbReference>
<dbReference type="InterPro" id="IPR029052">
    <property type="entry name" value="Metallo-depent_PP-like"/>
</dbReference>
<keyword evidence="6" id="KW-1185">Reference proteome</keyword>
<dbReference type="InterPro" id="IPR052169">
    <property type="entry name" value="CW_Biosynth-Accessory"/>
</dbReference>
<dbReference type="EMBL" id="AUYB01000082">
    <property type="protein sequence ID" value="KZN42573.1"/>
    <property type="molecule type" value="Genomic_DNA"/>
</dbReference>
<dbReference type="Pfam" id="PF09587">
    <property type="entry name" value="PGA_cap"/>
    <property type="match status" value="1"/>
</dbReference>
<feature type="region of interest" description="Disordered" evidence="2">
    <location>
        <begin position="24"/>
        <end position="45"/>
    </location>
</feature>
<accession>A0A166YF82</accession>
<feature type="signal peptide" evidence="3">
    <location>
        <begin position="1"/>
        <end position="20"/>
    </location>
</feature>
<evidence type="ECO:0000256" key="1">
    <source>
        <dbReference type="ARBA" id="ARBA00005662"/>
    </source>
</evidence>
<name>A0A166YF82_9GAMM</name>
<dbReference type="PROSITE" id="PS51257">
    <property type="entry name" value="PROKAR_LIPOPROTEIN"/>
    <property type="match status" value="1"/>
</dbReference>
<dbReference type="Gene3D" id="3.60.21.10">
    <property type="match status" value="1"/>
</dbReference>
<comment type="similarity">
    <text evidence="1">Belongs to the CapA family.</text>
</comment>
<feature type="domain" description="Capsule synthesis protein CapA" evidence="4">
    <location>
        <begin position="130"/>
        <end position="394"/>
    </location>
</feature>
<dbReference type="SMART" id="SM00854">
    <property type="entry name" value="PGA_cap"/>
    <property type="match status" value="1"/>
</dbReference>
<dbReference type="AlphaFoldDB" id="A0A166YF82"/>
<evidence type="ECO:0000313" key="5">
    <source>
        <dbReference type="EMBL" id="KZN42573.1"/>
    </source>
</evidence>
<dbReference type="Pfam" id="PF13620">
    <property type="entry name" value="CarboxypepD_reg"/>
    <property type="match status" value="1"/>
</dbReference>
<dbReference type="PANTHER" id="PTHR33393:SF11">
    <property type="entry name" value="POLYGLUTAMINE SYNTHESIS ACCESSORY PROTEIN RV0574C-RELATED"/>
    <property type="match status" value="1"/>
</dbReference>
<gene>
    <name evidence="5" type="ORF">N475_09595</name>
</gene>
<organism evidence="5 6">
    <name type="scientific">Pseudoalteromonas luteoviolacea DSM 6061</name>
    <dbReference type="NCBI Taxonomy" id="1365250"/>
    <lineage>
        <taxon>Bacteria</taxon>
        <taxon>Pseudomonadati</taxon>
        <taxon>Pseudomonadota</taxon>
        <taxon>Gammaproteobacteria</taxon>
        <taxon>Alteromonadales</taxon>
        <taxon>Pseudoalteromonadaceae</taxon>
        <taxon>Pseudoalteromonas</taxon>
    </lineage>
</organism>
<evidence type="ECO:0000256" key="2">
    <source>
        <dbReference type="SAM" id="MobiDB-lite"/>
    </source>
</evidence>
<dbReference type="PATRIC" id="fig|1365250.3.peg.994"/>
<feature type="chain" id="PRO_5007882786" description="Capsule synthesis protein CapA domain-containing protein" evidence="3">
    <location>
        <begin position="21"/>
        <end position="739"/>
    </location>
</feature>
<reference evidence="5 6" key="1">
    <citation type="submission" date="2013-07" db="EMBL/GenBank/DDBJ databases">
        <title>Comparative Genomic and Metabolomic Analysis of Twelve Strains of Pseudoalteromonas luteoviolacea.</title>
        <authorList>
            <person name="Vynne N.G."/>
            <person name="Mansson M."/>
            <person name="Gram L."/>
        </authorList>
    </citation>
    <scope>NUCLEOTIDE SEQUENCE [LARGE SCALE GENOMIC DNA]</scope>
    <source>
        <strain evidence="5 6">DSM 6061</strain>
    </source>
</reference>
<evidence type="ECO:0000256" key="3">
    <source>
        <dbReference type="SAM" id="SignalP"/>
    </source>
</evidence>
<dbReference type="SUPFAM" id="SSF56300">
    <property type="entry name" value="Metallo-dependent phosphatases"/>
    <property type="match status" value="1"/>
</dbReference>
<comment type="caution">
    <text evidence="5">The sequence shown here is derived from an EMBL/GenBank/DDBJ whole genome shotgun (WGS) entry which is preliminary data.</text>
</comment>